<dbReference type="AlphaFoldDB" id="A0A3A1YUW1"/>
<evidence type="ECO:0008006" key="4">
    <source>
        <dbReference type="Google" id="ProtNLM"/>
    </source>
</evidence>
<evidence type="ECO:0000256" key="1">
    <source>
        <dbReference type="SAM" id="MobiDB-lite"/>
    </source>
</evidence>
<dbReference type="SUPFAM" id="SSF52980">
    <property type="entry name" value="Restriction endonuclease-like"/>
    <property type="match status" value="1"/>
</dbReference>
<dbReference type="InterPro" id="IPR011604">
    <property type="entry name" value="PDDEXK-like_dom_sf"/>
</dbReference>
<dbReference type="EMBL" id="NQYH01000005">
    <property type="protein sequence ID" value="RIY41069.1"/>
    <property type="molecule type" value="Genomic_DNA"/>
</dbReference>
<evidence type="ECO:0000313" key="3">
    <source>
        <dbReference type="Proteomes" id="UP000266206"/>
    </source>
</evidence>
<organism evidence="2 3">
    <name type="scientific">Neopusillimonas maritima</name>
    <dbReference type="NCBI Taxonomy" id="2026239"/>
    <lineage>
        <taxon>Bacteria</taxon>
        <taxon>Pseudomonadati</taxon>
        <taxon>Pseudomonadota</taxon>
        <taxon>Betaproteobacteria</taxon>
        <taxon>Burkholderiales</taxon>
        <taxon>Alcaligenaceae</taxon>
        <taxon>Neopusillimonas</taxon>
    </lineage>
</organism>
<proteinExistence type="predicted"/>
<dbReference type="Gene3D" id="3.90.320.10">
    <property type="match status" value="1"/>
</dbReference>
<name>A0A3A1YUW1_9BURK</name>
<gene>
    <name evidence="2" type="ORF">CJP73_07935</name>
</gene>
<feature type="compositionally biased region" description="Low complexity" evidence="1">
    <location>
        <begin position="457"/>
        <end position="476"/>
    </location>
</feature>
<dbReference type="OrthoDB" id="8690190at2"/>
<evidence type="ECO:0000313" key="2">
    <source>
        <dbReference type="EMBL" id="RIY41069.1"/>
    </source>
</evidence>
<protein>
    <recommendedName>
        <fullName evidence="4">YqaJ viral recombinase domain-containing protein</fullName>
    </recommendedName>
</protein>
<dbReference type="InterPro" id="IPR011335">
    <property type="entry name" value="Restrct_endonuc-II-like"/>
</dbReference>
<feature type="region of interest" description="Disordered" evidence="1">
    <location>
        <begin position="451"/>
        <end position="482"/>
    </location>
</feature>
<dbReference type="RefSeq" id="WP_119516070.1">
    <property type="nucleotide sequence ID" value="NZ_NQYH01000005.1"/>
</dbReference>
<comment type="caution">
    <text evidence="2">The sequence shown here is derived from an EMBL/GenBank/DDBJ whole genome shotgun (WGS) entry which is preliminary data.</text>
</comment>
<dbReference type="Proteomes" id="UP000266206">
    <property type="component" value="Unassembled WGS sequence"/>
</dbReference>
<accession>A0A3A1YUW1</accession>
<sequence>MSDFIFEPIPVAAQEPTPAPAPAVISVQERRAQLQTQMRQKIDLLPQRDQLEESDIQQWVGYVSSVMPDQAFFHVTRLNGVGGSEIGALVRNFLGDRATFSSAHDWALQKLMRRYPDPPNAVMKRGIENEAYHRQRFHDEFRCARDVKQFERLSSAKGQLSWMRYSPDDLVQFNEEVSIPMVEGTTVIIPGQRYLIDYKSPTSVDEQDLVSFEYVCQLNMGAILAQEQGIELAGTMLSQFDWSNWCLKNDYIAVDPKLAELIKEAGQHYWDGVLNGRVPDYVYKRTYELNPQAVSDNQALAEKVAKLAALSKAAKEQSDTLRATLMANLGLTDTRLSGAKIAFPNTLTISSATSIDKTKVIEDLRDKPELLNQCRPSKKSSKPNYNLEAIVQYLKDQNVDLGQFETIDLDPQRTHQALVEAKLDADEYLTETVRFLTNKKVTEATRNWVQGHFAHEAPAPDQSEQADQAQQPEPQSVIRQNE</sequence>
<reference evidence="2 3" key="1">
    <citation type="submission" date="2017-08" db="EMBL/GenBank/DDBJ databases">
        <title>Pusillimonas indicus sp. nov., a member of the family Alcaligenaceae isolated from surface seawater.</title>
        <authorList>
            <person name="Li J."/>
        </authorList>
    </citation>
    <scope>NUCLEOTIDE SEQUENCE [LARGE SCALE GENOMIC DNA]</scope>
    <source>
        <strain evidence="2 3">L52-1-41</strain>
    </source>
</reference>